<evidence type="ECO:0000256" key="2">
    <source>
        <dbReference type="ARBA" id="ARBA00012369"/>
    </source>
</evidence>
<dbReference type="GO" id="GO:0004767">
    <property type="term" value="F:sphingomyelin phosphodiesterase activity"/>
    <property type="evidence" value="ECO:0007669"/>
    <property type="project" value="UniProtKB-EC"/>
</dbReference>
<dbReference type="PANTHER" id="PTHR16320:SF23">
    <property type="entry name" value="SPHINGOMYELINASE C 1"/>
    <property type="match status" value="1"/>
</dbReference>
<evidence type="ECO:0000256" key="3">
    <source>
        <dbReference type="ARBA" id="ARBA00022729"/>
    </source>
</evidence>
<name>A0A9P6QIA3_9FUNG</name>
<dbReference type="InterPro" id="IPR005135">
    <property type="entry name" value="Endo/exonuclease/phosphatase"/>
</dbReference>
<evidence type="ECO:0000256" key="1">
    <source>
        <dbReference type="ARBA" id="ARBA00006335"/>
    </source>
</evidence>
<dbReference type="SUPFAM" id="SSF56219">
    <property type="entry name" value="DNase I-like"/>
    <property type="match status" value="1"/>
</dbReference>
<reference evidence="7" key="1">
    <citation type="journal article" date="2020" name="Fungal Divers.">
        <title>Resolving the Mortierellaceae phylogeny through synthesis of multi-gene phylogenetics and phylogenomics.</title>
        <authorList>
            <person name="Vandepol N."/>
            <person name="Liber J."/>
            <person name="Desiro A."/>
            <person name="Na H."/>
            <person name="Kennedy M."/>
            <person name="Barry K."/>
            <person name="Grigoriev I.V."/>
            <person name="Miller A.N."/>
            <person name="O'Donnell K."/>
            <person name="Stajich J.E."/>
            <person name="Bonito G."/>
        </authorList>
    </citation>
    <scope>NUCLEOTIDE SEQUENCE</scope>
    <source>
        <strain evidence="7">BC1065</strain>
    </source>
</reference>
<feature type="signal peptide" evidence="5">
    <location>
        <begin position="1"/>
        <end position="28"/>
    </location>
</feature>
<dbReference type="Pfam" id="PF03372">
    <property type="entry name" value="Exo_endo_phos"/>
    <property type="match status" value="1"/>
</dbReference>
<keyword evidence="4" id="KW-0378">Hydrolase</keyword>
<dbReference type="AlphaFoldDB" id="A0A9P6QIA3"/>
<comment type="similarity">
    <text evidence="1">Belongs to the neutral sphingomyelinase family.</text>
</comment>
<dbReference type="PANTHER" id="PTHR16320">
    <property type="entry name" value="SPHINGOMYELINASE FAMILY MEMBER"/>
    <property type="match status" value="1"/>
</dbReference>
<dbReference type="Gene3D" id="3.60.10.10">
    <property type="entry name" value="Endonuclease/exonuclease/phosphatase"/>
    <property type="match status" value="1"/>
</dbReference>
<protein>
    <recommendedName>
        <fullName evidence="2">sphingomyelin phosphodiesterase</fullName>
        <ecNumber evidence="2">3.1.4.12</ecNumber>
    </recommendedName>
</protein>
<gene>
    <name evidence="7" type="ORF">DFQ27_003037</name>
</gene>
<accession>A0A9P6QIA3</accession>
<dbReference type="InterPro" id="IPR017766">
    <property type="entry name" value="Sphingomyelinase/PLipase_C"/>
</dbReference>
<dbReference type="InterPro" id="IPR038772">
    <property type="entry name" value="Sph/SMPD2-like"/>
</dbReference>
<organism evidence="7 8">
    <name type="scientific">Actinomortierella ambigua</name>
    <dbReference type="NCBI Taxonomy" id="1343610"/>
    <lineage>
        <taxon>Eukaryota</taxon>
        <taxon>Fungi</taxon>
        <taxon>Fungi incertae sedis</taxon>
        <taxon>Mucoromycota</taxon>
        <taxon>Mortierellomycotina</taxon>
        <taxon>Mortierellomycetes</taxon>
        <taxon>Mortierellales</taxon>
        <taxon>Mortierellaceae</taxon>
        <taxon>Actinomortierella</taxon>
    </lineage>
</organism>
<dbReference type="GO" id="GO:0005576">
    <property type="term" value="C:extracellular region"/>
    <property type="evidence" value="ECO:0007669"/>
    <property type="project" value="InterPro"/>
</dbReference>
<feature type="chain" id="PRO_5040200432" description="sphingomyelin phosphodiesterase" evidence="5">
    <location>
        <begin position="29"/>
        <end position="322"/>
    </location>
</feature>
<dbReference type="CDD" id="cd09078">
    <property type="entry name" value="nSMase"/>
    <property type="match status" value="1"/>
</dbReference>
<comment type="caution">
    <text evidence="7">The sequence shown here is derived from an EMBL/GenBank/DDBJ whole genome shotgun (WGS) entry which is preliminary data.</text>
</comment>
<evidence type="ECO:0000313" key="7">
    <source>
        <dbReference type="EMBL" id="KAG0269574.1"/>
    </source>
</evidence>
<evidence type="ECO:0000259" key="6">
    <source>
        <dbReference type="Pfam" id="PF03372"/>
    </source>
</evidence>
<dbReference type="InterPro" id="IPR036691">
    <property type="entry name" value="Endo/exonu/phosph_ase_sf"/>
</dbReference>
<dbReference type="EMBL" id="JAAAJB010000022">
    <property type="protein sequence ID" value="KAG0269574.1"/>
    <property type="molecule type" value="Genomic_DNA"/>
</dbReference>
<keyword evidence="3 5" id="KW-0732">Signal</keyword>
<evidence type="ECO:0000256" key="5">
    <source>
        <dbReference type="SAM" id="SignalP"/>
    </source>
</evidence>
<evidence type="ECO:0000256" key="4">
    <source>
        <dbReference type="ARBA" id="ARBA00022801"/>
    </source>
</evidence>
<proteinExistence type="inferred from homology"/>
<feature type="domain" description="Endonuclease/exonuclease/phosphatase" evidence="6">
    <location>
        <begin position="37"/>
        <end position="311"/>
    </location>
</feature>
<dbReference type="Proteomes" id="UP000807716">
    <property type="component" value="Unassembled WGS sequence"/>
</dbReference>
<sequence>MRRYFGTTIAALAAPFCLFATIPPTVEAVDTSLSVLSFNLYFLPIFDSGQSLRAQRIVKAPFVKSHDVVVFQECFESSACNIVVEGLKHEYPYYTNVIGEGGVGSGPSNWDSSTGGSFSLLKFTNGGVRIMSKWPILEKHEHFYAESCGTDAMARKGFAYVKLNVKGSTVHVVGTHAQSTISGCSNPRQIRASQQAEIEKFVTSKRIPANQLLVLAGDFNVDRDAPGNEYQSMLQALNARPADAFKGHTATWDPQTNELAKLDGDKTVQYLDYVLTGKNNMVPKSSIQTALTDKAPAYKIGNAEYYQYSDHFPVVATIVADI</sequence>
<dbReference type="OrthoDB" id="40902at2759"/>
<evidence type="ECO:0000313" key="8">
    <source>
        <dbReference type="Proteomes" id="UP000807716"/>
    </source>
</evidence>
<keyword evidence="8" id="KW-1185">Reference proteome</keyword>
<dbReference type="EC" id="3.1.4.12" evidence="2"/>